<evidence type="ECO:0000313" key="2">
    <source>
        <dbReference type="Proteomes" id="UP000441797"/>
    </source>
</evidence>
<keyword evidence="2" id="KW-1185">Reference proteome</keyword>
<evidence type="ECO:0000313" key="1">
    <source>
        <dbReference type="EMBL" id="MUL39525.1"/>
    </source>
</evidence>
<gene>
    <name evidence="1" type="ORF">BWI75_25520</name>
</gene>
<sequence>MGISISKFSIATGAAVAVVINVLNTHGIKLARLLYQFLNPGDVLLGDCAFCSYADLTFIKNYNCDAIFRLSQTRKKLLP</sequence>
<dbReference type="EMBL" id="NAPY01000093">
    <property type="protein sequence ID" value="MUL39525.1"/>
    <property type="molecule type" value="Genomic_DNA"/>
</dbReference>
<comment type="caution">
    <text evidence="1">The sequence shown here is derived from an EMBL/GenBank/DDBJ whole genome shotgun (WGS) entry which is preliminary data.</text>
</comment>
<evidence type="ECO:0008006" key="3">
    <source>
        <dbReference type="Google" id="ProtNLM"/>
    </source>
</evidence>
<organism evidence="1 2">
    <name type="scientific">Gloeocapsopsis dulcis AAB1 = 1H9</name>
    <dbReference type="NCBI Taxonomy" id="1433147"/>
    <lineage>
        <taxon>Bacteria</taxon>
        <taxon>Bacillati</taxon>
        <taxon>Cyanobacteriota</taxon>
        <taxon>Cyanophyceae</taxon>
        <taxon>Oscillatoriophycideae</taxon>
        <taxon>Chroococcales</taxon>
        <taxon>Chroococcaceae</taxon>
        <taxon>Gloeocapsopsis</taxon>
        <taxon>Gloeocapsopsis dulcis</taxon>
    </lineage>
</organism>
<name>A0A6N8G5Y4_9CHRO</name>
<dbReference type="Proteomes" id="UP000441797">
    <property type="component" value="Unassembled WGS sequence"/>
</dbReference>
<proteinExistence type="predicted"/>
<dbReference type="AlphaFoldDB" id="A0A6N8G5Y4"/>
<reference evidence="1 2" key="1">
    <citation type="journal article" date="2019" name="Front. Microbiol.">
        <title>Genomic Features for Desiccation Tolerance and Sugar Biosynthesis in the Extremophile Gloeocapsopsis sp. UTEX B3054.</title>
        <authorList>
            <person name="Urrejola C."/>
            <person name="Alcorta J."/>
            <person name="Salas L."/>
            <person name="Vasquez M."/>
            <person name="Polz M.F."/>
            <person name="Vicuna R."/>
            <person name="Diez B."/>
        </authorList>
    </citation>
    <scope>NUCLEOTIDE SEQUENCE [LARGE SCALE GENOMIC DNA]</scope>
    <source>
        <strain evidence="1 2">1H9</strain>
    </source>
</reference>
<protein>
    <recommendedName>
        <fullName evidence="3">Transposase IS4-like domain-containing protein</fullName>
    </recommendedName>
</protein>
<accession>A0A6N8G5Y4</accession>